<evidence type="ECO:0000256" key="1">
    <source>
        <dbReference type="SAM" id="MobiDB-lite"/>
    </source>
</evidence>
<dbReference type="InterPro" id="IPR037883">
    <property type="entry name" value="Knr4/Smi1-like_sf"/>
</dbReference>
<feature type="domain" description="Knr4/Smi1-like" evidence="2">
    <location>
        <begin position="342"/>
        <end position="519"/>
    </location>
</feature>
<comment type="caution">
    <text evidence="3">The sequence shown here is derived from an EMBL/GenBank/DDBJ whole genome shotgun (WGS) entry which is preliminary data.</text>
</comment>
<accession>A0ABR3RG68</accession>
<dbReference type="Proteomes" id="UP001521222">
    <property type="component" value="Unassembled WGS sequence"/>
</dbReference>
<dbReference type="SMART" id="SM00860">
    <property type="entry name" value="SMI1_KNR4"/>
    <property type="match status" value="1"/>
</dbReference>
<gene>
    <name evidence="3" type="ORF">SLS59_004503</name>
</gene>
<evidence type="ECO:0000313" key="3">
    <source>
        <dbReference type="EMBL" id="KAL1603406.1"/>
    </source>
</evidence>
<dbReference type="EMBL" id="JAKIXB020000012">
    <property type="protein sequence ID" value="KAL1603406.1"/>
    <property type="molecule type" value="Genomic_DNA"/>
</dbReference>
<proteinExistence type="predicted"/>
<dbReference type="Gene3D" id="3.40.1580.10">
    <property type="entry name" value="SMI1/KNR4-like"/>
    <property type="match status" value="1"/>
</dbReference>
<evidence type="ECO:0000259" key="2">
    <source>
        <dbReference type="SMART" id="SM00860"/>
    </source>
</evidence>
<name>A0ABR3RG68_9PLEO</name>
<feature type="region of interest" description="Disordered" evidence="1">
    <location>
        <begin position="84"/>
        <end position="124"/>
    </location>
</feature>
<evidence type="ECO:0000313" key="4">
    <source>
        <dbReference type="Proteomes" id="UP001521222"/>
    </source>
</evidence>
<sequence>MVDQPPFSRLKLLQCDRVQLYNTIARLTLQFAVLGYTDLARRLVSKLNTYDYFHTHQVILLPLHLLWDMLGSWPDGEEERVRKQLEDDRKRDAERSDKQDESERASKQTRAEPQNRPVTRSDVKAEVQRLADSYAKSWFRPGQMRSRLGTANISKDLKETAPEPSMETPAQAQRVITQILTAVDRMGPEDFKDAETGALAMDASSGLVNALNLRLRLTEQGKDVAGHKGLPSAEAILRRISKRLNANQQIEYLAQSQRAWRMLARGALADMLAIDKEKIEVFARELEDAIDERFGNGRLEITDATTHALLKTMELNSRTNPDADEGGPDGRLDADKTLFRNPATAQQIEETEERLGIKLPDDYNEFMLITNGFGAAFSGILFEPPLHPLSELRWLSDDEEHFTELPLDMPEDMFMALRPQNGELDQVNVGKAIEVGTEDIYNQWLIPPAKMNEVKVQVRMILDSANFDEKAKSSVRNMVQNFAGSEEKFWGLDWGFLTWASGGSASMVAYPSFKAYLRDVAESGVASNGDVLTERKFFGYSMLQEDSAVTSSEAA</sequence>
<feature type="compositionally biased region" description="Basic and acidic residues" evidence="1">
    <location>
        <begin position="84"/>
        <end position="110"/>
    </location>
</feature>
<reference evidence="3 4" key="1">
    <citation type="submission" date="2024-02" db="EMBL/GenBank/DDBJ databases">
        <title>De novo assembly and annotation of 12 fungi associated with fruit tree decline syndrome in Ontario, Canada.</title>
        <authorList>
            <person name="Sulman M."/>
            <person name="Ellouze W."/>
            <person name="Ilyukhin E."/>
        </authorList>
    </citation>
    <scope>NUCLEOTIDE SEQUENCE [LARGE SCALE GENOMIC DNA]</scope>
    <source>
        <strain evidence="3 4">M97-236</strain>
    </source>
</reference>
<dbReference type="InterPro" id="IPR018958">
    <property type="entry name" value="Knr4/Smi1-like_dom"/>
</dbReference>
<protein>
    <recommendedName>
        <fullName evidence="2">Knr4/Smi1-like domain-containing protein</fullName>
    </recommendedName>
</protein>
<organism evidence="3 4">
    <name type="scientific">Nothophoma quercina</name>
    <dbReference type="NCBI Taxonomy" id="749835"/>
    <lineage>
        <taxon>Eukaryota</taxon>
        <taxon>Fungi</taxon>
        <taxon>Dikarya</taxon>
        <taxon>Ascomycota</taxon>
        <taxon>Pezizomycotina</taxon>
        <taxon>Dothideomycetes</taxon>
        <taxon>Pleosporomycetidae</taxon>
        <taxon>Pleosporales</taxon>
        <taxon>Pleosporineae</taxon>
        <taxon>Didymellaceae</taxon>
        <taxon>Nothophoma</taxon>
    </lineage>
</organism>
<dbReference type="Pfam" id="PF09346">
    <property type="entry name" value="SMI1_KNR4"/>
    <property type="match status" value="1"/>
</dbReference>
<dbReference type="SUPFAM" id="SSF160631">
    <property type="entry name" value="SMI1/KNR4-like"/>
    <property type="match status" value="1"/>
</dbReference>
<keyword evidence="4" id="KW-1185">Reference proteome</keyword>